<dbReference type="InterPro" id="IPR008928">
    <property type="entry name" value="6-hairpin_glycosidase_sf"/>
</dbReference>
<evidence type="ECO:0000259" key="1">
    <source>
        <dbReference type="Pfam" id="PF14742"/>
    </source>
</evidence>
<dbReference type="Gene3D" id="1.50.10.10">
    <property type="match status" value="1"/>
</dbReference>
<comment type="caution">
    <text evidence="3">The sequence shown here is derived from an EMBL/GenBank/DDBJ whole genome shotgun (WGS) entry which is preliminary data.</text>
</comment>
<organism evidence="3 4">
    <name type="scientific">Dongia soli</name>
    <dbReference type="NCBI Taxonomy" id="600628"/>
    <lineage>
        <taxon>Bacteria</taxon>
        <taxon>Pseudomonadati</taxon>
        <taxon>Pseudomonadota</taxon>
        <taxon>Alphaproteobacteria</taxon>
        <taxon>Rhodospirillales</taxon>
        <taxon>Dongiaceae</taxon>
        <taxon>Dongia</taxon>
    </lineage>
</organism>
<dbReference type="InterPro" id="IPR032856">
    <property type="entry name" value="GDE_N_bis"/>
</dbReference>
<dbReference type="Proteomes" id="UP001279642">
    <property type="component" value="Unassembled WGS sequence"/>
</dbReference>
<dbReference type="EMBL" id="JAXCLW010000001">
    <property type="protein sequence ID" value="MDY0882241.1"/>
    <property type="molecule type" value="Genomic_DNA"/>
</dbReference>
<reference evidence="3 4" key="1">
    <citation type="journal article" date="2016" name="Antonie Van Leeuwenhoek">
        <title>Dongia soli sp. nov., isolated from soil from Dokdo, Korea.</title>
        <authorList>
            <person name="Kim D.U."/>
            <person name="Lee H."/>
            <person name="Kim H."/>
            <person name="Kim S.G."/>
            <person name="Ka J.O."/>
        </authorList>
    </citation>
    <scope>NUCLEOTIDE SEQUENCE [LARGE SCALE GENOMIC DNA]</scope>
    <source>
        <strain evidence="3 4">D78</strain>
    </source>
</reference>
<dbReference type="InterPro" id="IPR054491">
    <property type="entry name" value="MGH1-like_GH"/>
</dbReference>
<feature type="domain" description="Mannosylglycerate hydrolase MGH1-like glycoside hydrolase" evidence="2">
    <location>
        <begin position="317"/>
        <end position="623"/>
    </location>
</feature>
<name>A0ABU5E7G7_9PROT</name>
<sequence length="736" mass="80969">MSQMSADAGAQPPTPPYLGTPVAQFFIPASASSQERRPRTLKHADTFAVFDHNGDALSGPGSPEGIFHRDTRYLSHLYLTIEGKRPLLLSSTLRDDNATLTCDLTNPDLFDADGKLVLEHDVLHLRRSRFLWNGACYERLAVRNYDNRPRRVRIEIAFAADFADLFEVRGTQRERHGRMLNPEIGTDRVTLAYLGLDNRRRMTNLRFDPVPQEISTGHAAFLLDLAPRQAKTVAMEIACDAARDGSLRRNFGRAIRASCRSLRASASRAATVSTSNDIFNEAARRSVSDLYMLITDTPDGPYPYAGIPWFSTVFGRDALITALEMLWLDPAVACGVLSHLAANQATDFDAAADAEPGKILHEVRYGEMAELKEVPFRRYYGSIDATPLFIMLAGAYLKRTGDTGLLRRLWPNIEAALSWMERYGDRDGDGFLEYGRRTDEGLINQGWKDSHDSIFHADGTLAKGPIALAEVQAYAYGALQAAAAIARAVGEPARAEALARRSDVLRGAFDAAFFDEELGSYVLALDGEKRPCRVLSSNAGHALLTGIALPKRAAAIAKALMQPTSFSGWGVRTIATTEARYNPMSYHNGSVWPHDNALIAVGLARYGFKREAARILEGLFAAATYIDLRRLPELFCGFARQNTRGPTFYPVACSPQAWAAGAPLFILQSCLGLGFDPEKDHITFEEPVLPDFLSQVTIRNLVLNDGATDVTLRRSGAQVVVDVLNRRGPVRVVTTT</sequence>
<evidence type="ECO:0000313" key="3">
    <source>
        <dbReference type="EMBL" id="MDY0882241.1"/>
    </source>
</evidence>
<feature type="domain" description="Putative glycogen debranching enzyme N-terminal" evidence="1">
    <location>
        <begin position="41"/>
        <end position="235"/>
    </location>
</feature>
<dbReference type="Pfam" id="PF14742">
    <property type="entry name" value="GDE_N_bis"/>
    <property type="match status" value="1"/>
</dbReference>
<dbReference type="SUPFAM" id="SSF48208">
    <property type="entry name" value="Six-hairpin glycosidases"/>
    <property type="match status" value="1"/>
</dbReference>
<dbReference type="InterPro" id="IPR012341">
    <property type="entry name" value="6hp_glycosidase-like_sf"/>
</dbReference>
<accession>A0ABU5E7G7</accession>
<evidence type="ECO:0000313" key="4">
    <source>
        <dbReference type="Proteomes" id="UP001279642"/>
    </source>
</evidence>
<dbReference type="Pfam" id="PF22422">
    <property type="entry name" value="MGH1-like_GH"/>
    <property type="match status" value="1"/>
</dbReference>
<proteinExistence type="predicted"/>
<evidence type="ECO:0000259" key="2">
    <source>
        <dbReference type="Pfam" id="PF22422"/>
    </source>
</evidence>
<gene>
    <name evidence="3" type="ORF">SMD27_05265</name>
</gene>
<dbReference type="RefSeq" id="WP_320507267.1">
    <property type="nucleotide sequence ID" value="NZ_JAXCLW010000001.1"/>
</dbReference>
<keyword evidence="4" id="KW-1185">Reference proteome</keyword>
<protein>
    <submittedName>
        <fullName evidence="3">Amylo-alpha-1,6-glucosidase</fullName>
    </submittedName>
</protein>